<sequence>MRTLLGAAAALTMTLVPLAAVAADEPAPDTTSLDRPAKNDLSWKRVDVDTDQGLRGLDAVSHRVAWVTGSEGGVWRTVNGGRSWKDVTPAAQVLMFRDVEARSRKTALVLAIGPGEESQIMRTDDGGESW</sequence>
<feature type="signal peptide" evidence="1">
    <location>
        <begin position="1"/>
        <end position="22"/>
    </location>
</feature>
<dbReference type="EMBL" id="CADCUP010000196">
    <property type="protein sequence ID" value="CAA9412732.1"/>
    <property type="molecule type" value="Genomic_DNA"/>
</dbReference>
<keyword evidence="1" id="KW-0732">Signal</keyword>
<dbReference type="AlphaFoldDB" id="A0A6N3IU20"/>
<dbReference type="InterPro" id="IPR015943">
    <property type="entry name" value="WD40/YVTN_repeat-like_dom_sf"/>
</dbReference>
<protein>
    <recommendedName>
        <fullName evidence="3">Photosynthesis system II assembly factor Ycf48/Hcf136-like domain-containing protein</fullName>
    </recommendedName>
</protein>
<evidence type="ECO:0000256" key="1">
    <source>
        <dbReference type="SAM" id="SignalP"/>
    </source>
</evidence>
<evidence type="ECO:0008006" key="3">
    <source>
        <dbReference type="Google" id="ProtNLM"/>
    </source>
</evidence>
<dbReference type="SUPFAM" id="SSF110296">
    <property type="entry name" value="Oligoxyloglucan reducing end-specific cellobiohydrolase"/>
    <property type="match status" value="1"/>
</dbReference>
<dbReference type="PANTHER" id="PTHR47199">
    <property type="entry name" value="PHOTOSYSTEM II STABILITY/ASSEMBLY FACTOR HCF136, CHLOROPLASTIC"/>
    <property type="match status" value="1"/>
</dbReference>
<proteinExistence type="predicted"/>
<feature type="non-terminal residue" evidence="2">
    <location>
        <position position="130"/>
    </location>
</feature>
<name>A0A6N3IU20_9ACTN</name>
<organism evidence="2">
    <name type="scientific">uncultured Nocardioides sp</name>
    <dbReference type="NCBI Taxonomy" id="198441"/>
    <lineage>
        <taxon>Bacteria</taxon>
        <taxon>Bacillati</taxon>
        <taxon>Actinomycetota</taxon>
        <taxon>Actinomycetes</taxon>
        <taxon>Propionibacteriales</taxon>
        <taxon>Nocardioidaceae</taxon>
        <taxon>Nocardioides</taxon>
        <taxon>environmental samples</taxon>
    </lineage>
</organism>
<gene>
    <name evidence="2" type="ORF">AVDCRST_MAG06-2964</name>
</gene>
<evidence type="ECO:0000313" key="2">
    <source>
        <dbReference type="EMBL" id="CAA9412732.1"/>
    </source>
</evidence>
<reference evidence="2" key="1">
    <citation type="submission" date="2020-02" db="EMBL/GenBank/DDBJ databases">
        <authorList>
            <person name="Meier V. D."/>
        </authorList>
    </citation>
    <scope>NUCLEOTIDE SEQUENCE</scope>
    <source>
        <strain evidence="2">AVDCRST_MAG06</strain>
    </source>
</reference>
<feature type="chain" id="PRO_5027003966" description="Photosynthesis system II assembly factor Ycf48/Hcf136-like domain-containing protein" evidence="1">
    <location>
        <begin position="23"/>
        <end position="130"/>
    </location>
</feature>
<dbReference type="Gene3D" id="2.130.10.10">
    <property type="entry name" value="YVTN repeat-like/Quinoprotein amine dehydrogenase"/>
    <property type="match status" value="1"/>
</dbReference>
<accession>A0A6N3IU20</accession>
<dbReference type="PANTHER" id="PTHR47199:SF2">
    <property type="entry name" value="PHOTOSYSTEM II STABILITY_ASSEMBLY FACTOR HCF136, CHLOROPLASTIC"/>
    <property type="match status" value="1"/>
</dbReference>